<dbReference type="EMBL" id="JAIVFP010000001">
    <property type="protein sequence ID" value="MCI4684111.1"/>
    <property type="molecule type" value="Genomic_DNA"/>
</dbReference>
<keyword evidence="2" id="KW-1185">Reference proteome</keyword>
<evidence type="ECO:0000313" key="2">
    <source>
        <dbReference type="Proteomes" id="UP001139104"/>
    </source>
</evidence>
<proteinExistence type="predicted"/>
<name>A0ABS9Z9J9_9HYPH</name>
<dbReference type="RefSeq" id="WP_243068021.1">
    <property type="nucleotide sequence ID" value="NZ_JAIVFK010000039.1"/>
</dbReference>
<accession>A0ABS9Z9J9</accession>
<dbReference type="Proteomes" id="UP001139104">
    <property type="component" value="Unassembled WGS sequence"/>
</dbReference>
<comment type="caution">
    <text evidence="1">The sequence shown here is derived from an EMBL/GenBank/DDBJ whole genome shotgun (WGS) entry which is preliminary data.</text>
</comment>
<sequence>MLSDACFDFLQAFSIAAVKLFQDVHHYSAPAFSSAYGPEIAALRRACAKFQEQPYDAEAGAELLRLAKTIMFFHDTPPSSEKWEARRHEMKRLIQVIQNDLDEAERGLVPQIVSEALTSEDTTNSAAIRMKGLLSKLTKGAYDIAIKIISDIGSEVIKKPLGL</sequence>
<protein>
    <submittedName>
        <fullName evidence="1">DUF2321 domain-containing protein</fullName>
    </submittedName>
</protein>
<evidence type="ECO:0000313" key="1">
    <source>
        <dbReference type="EMBL" id="MCI4684111.1"/>
    </source>
</evidence>
<reference evidence="1" key="1">
    <citation type="journal article" date="2022" name="ISME J.">
        <title>Identification of active gaseous-alkane degraders at natural gas seeps.</title>
        <authorList>
            <person name="Farhan Ul Haque M."/>
            <person name="Hernandez M."/>
            <person name="Crombie A.T."/>
            <person name="Murrell J.C."/>
        </authorList>
    </citation>
    <scope>NUCLEOTIDE SEQUENCE</scope>
    <source>
        <strain evidence="1">PC2</strain>
    </source>
</reference>
<gene>
    <name evidence="1" type="ORF">K2U94_15310</name>
</gene>
<organism evidence="1 2">
    <name type="scientific">Candidatus Rhodoblastus alkanivorans</name>
    <dbReference type="NCBI Taxonomy" id="2954117"/>
    <lineage>
        <taxon>Bacteria</taxon>
        <taxon>Pseudomonadati</taxon>
        <taxon>Pseudomonadota</taxon>
        <taxon>Alphaproteobacteria</taxon>
        <taxon>Hyphomicrobiales</taxon>
        <taxon>Rhodoblastaceae</taxon>
        <taxon>Rhodoblastus</taxon>
    </lineage>
</organism>